<feature type="chain" id="PRO_5022815789" evidence="1">
    <location>
        <begin position="23"/>
        <end position="299"/>
    </location>
</feature>
<proteinExistence type="predicted"/>
<feature type="signal peptide" evidence="1">
    <location>
        <begin position="1"/>
        <end position="22"/>
    </location>
</feature>
<dbReference type="Proteomes" id="UP000321578">
    <property type="component" value="Unassembled WGS sequence"/>
</dbReference>
<accession>A0A5C6ZAP6</accession>
<sequence length="299" mass="34960">MKRLILFVAIFCSSLGVLQAQAWMNNLDFAKRLALTQNKMLFVMWESSTMYPLPVRINDAKGQTYLVENLFESEELNRLIWEHFVPVSINEDNYEAMYDAIESRRSQDYLDKFNDDSIKIMDANGMILNMSVQNDIYLNLSEFIARYALDTSFLSLEQHSYAAEANFYNAFYLSSKYLDYTMFANEALRPELMALSMVYLNEARAKIKDEDQQEQAAMQQRSDLLELESFLLKDKPRKVLRKLRRLDADEIAAVNTEFVAFLYYTAYRLIKDIESSKAWMGQVSSVNLKKSDMIVRVFF</sequence>
<dbReference type="OrthoDB" id="1415142at2"/>
<name>A0A5C6ZAP6_9FLAO</name>
<gene>
    <name evidence="2" type="ORF">ESY86_19305</name>
</gene>
<protein>
    <submittedName>
        <fullName evidence="2">Uncharacterized protein</fullName>
    </submittedName>
</protein>
<organism evidence="2 3">
    <name type="scientific">Subsaximicrobium wynnwilliamsii</name>
    <dbReference type="NCBI Taxonomy" id="291179"/>
    <lineage>
        <taxon>Bacteria</taxon>
        <taxon>Pseudomonadati</taxon>
        <taxon>Bacteroidota</taxon>
        <taxon>Flavobacteriia</taxon>
        <taxon>Flavobacteriales</taxon>
        <taxon>Flavobacteriaceae</taxon>
        <taxon>Subsaximicrobium</taxon>
    </lineage>
</organism>
<reference evidence="2 3" key="1">
    <citation type="submission" date="2019-08" db="EMBL/GenBank/DDBJ databases">
        <title>Genomes of Subsaximicrobium wynnwilliamsii strains.</title>
        <authorList>
            <person name="Bowman J.P."/>
        </authorList>
    </citation>
    <scope>NUCLEOTIDE SEQUENCE [LARGE SCALE GENOMIC DNA]</scope>
    <source>
        <strain evidence="2 3">2-80-2</strain>
    </source>
</reference>
<keyword evidence="3" id="KW-1185">Reference proteome</keyword>
<evidence type="ECO:0000313" key="3">
    <source>
        <dbReference type="Proteomes" id="UP000321578"/>
    </source>
</evidence>
<evidence type="ECO:0000256" key="1">
    <source>
        <dbReference type="SAM" id="SignalP"/>
    </source>
</evidence>
<evidence type="ECO:0000313" key="2">
    <source>
        <dbReference type="EMBL" id="TXD86758.1"/>
    </source>
</evidence>
<dbReference type="EMBL" id="VORO01000039">
    <property type="protein sequence ID" value="TXD86758.1"/>
    <property type="molecule type" value="Genomic_DNA"/>
</dbReference>
<keyword evidence="1" id="KW-0732">Signal</keyword>
<dbReference type="RefSeq" id="WP_147088354.1">
    <property type="nucleotide sequence ID" value="NZ_VORM01000039.1"/>
</dbReference>
<dbReference type="AlphaFoldDB" id="A0A5C6ZAP6"/>
<comment type="caution">
    <text evidence="2">The sequence shown here is derived from an EMBL/GenBank/DDBJ whole genome shotgun (WGS) entry which is preliminary data.</text>
</comment>